<dbReference type="SMART" id="SM00700">
    <property type="entry name" value="JHBP"/>
    <property type="match status" value="1"/>
</dbReference>
<comment type="similarity">
    <text evidence="3">Belongs to the TO family.</text>
</comment>
<evidence type="ECO:0000313" key="5">
    <source>
        <dbReference type="Proteomes" id="UP000325440"/>
    </source>
</evidence>
<dbReference type="InterPro" id="IPR038606">
    <property type="entry name" value="To_sf"/>
</dbReference>
<gene>
    <name evidence="4" type="ORF">CINCED_3A021004</name>
</gene>
<accession>A0A5E4M2P2</accession>
<dbReference type="PANTHER" id="PTHR11008">
    <property type="entry name" value="PROTEIN TAKEOUT-LIKE PROTEIN"/>
    <property type="match status" value="1"/>
</dbReference>
<protein>
    <submittedName>
        <fullName evidence="4">Haemolymph juvenile hormone binding</fullName>
    </submittedName>
</protein>
<reference evidence="4 5" key="1">
    <citation type="submission" date="2019-08" db="EMBL/GenBank/DDBJ databases">
        <authorList>
            <person name="Alioto T."/>
            <person name="Alioto T."/>
            <person name="Gomez Garrido J."/>
        </authorList>
    </citation>
    <scope>NUCLEOTIDE SEQUENCE [LARGE SCALE GENOMIC DNA]</scope>
</reference>
<keyword evidence="1" id="KW-0732">Signal</keyword>
<dbReference type="GO" id="GO:0005615">
    <property type="term" value="C:extracellular space"/>
    <property type="evidence" value="ECO:0007669"/>
    <property type="project" value="TreeGrafter"/>
</dbReference>
<dbReference type="Pfam" id="PF06585">
    <property type="entry name" value="JHBP"/>
    <property type="match status" value="1"/>
</dbReference>
<keyword evidence="2" id="KW-0090">Biological rhythms</keyword>
<evidence type="ECO:0000256" key="3">
    <source>
        <dbReference type="ARBA" id="ARBA00060902"/>
    </source>
</evidence>
<dbReference type="Gene3D" id="3.15.10.30">
    <property type="entry name" value="Haemolymph juvenile hormone binding protein"/>
    <property type="match status" value="1"/>
</dbReference>
<dbReference type="EMBL" id="CABPRJ010000015">
    <property type="protein sequence ID" value="VVC25554.1"/>
    <property type="molecule type" value="Genomic_DNA"/>
</dbReference>
<name>A0A5E4M2P2_9HEMI</name>
<evidence type="ECO:0000313" key="4">
    <source>
        <dbReference type="EMBL" id="VVC25554.1"/>
    </source>
</evidence>
<dbReference type="FunFam" id="3.15.10.30:FF:000001">
    <property type="entry name" value="Takeout-like protein 1"/>
    <property type="match status" value="1"/>
</dbReference>
<dbReference type="GO" id="GO:0007623">
    <property type="term" value="P:circadian rhythm"/>
    <property type="evidence" value="ECO:0007669"/>
    <property type="project" value="UniProtKB-ARBA"/>
</dbReference>
<evidence type="ECO:0000256" key="2">
    <source>
        <dbReference type="ARBA" id="ARBA00023108"/>
    </source>
</evidence>
<organism evidence="4 5">
    <name type="scientific">Cinara cedri</name>
    <dbReference type="NCBI Taxonomy" id="506608"/>
    <lineage>
        <taxon>Eukaryota</taxon>
        <taxon>Metazoa</taxon>
        <taxon>Ecdysozoa</taxon>
        <taxon>Arthropoda</taxon>
        <taxon>Hexapoda</taxon>
        <taxon>Insecta</taxon>
        <taxon>Pterygota</taxon>
        <taxon>Neoptera</taxon>
        <taxon>Paraneoptera</taxon>
        <taxon>Hemiptera</taxon>
        <taxon>Sternorrhyncha</taxon>
        <taxon>Aphidomorpha</taxon>
        <taxon>Aphidoidea</taxon>
        <taxon>Aphididae</taxon>
        <taxon>Lachninae</taxon>
        <taxon>Cinara</taxon>
    </lineage>
</organism>
<dbReference type="PANTHER" id="PTHR11008:SF40">
    <property type="entry name" value="PROTEIN TAKEOUT"/>
    <property type="match status" value="1"/>
</dbReference>
<dbReference type="AlphaFoldDB" id="A0A5E4M2P2"/>
<dbReference type="OrthoDB" id="8186595at2759"/>
<sequence length="255" mass="29159">MTKRNIMKIICSLVYITITIVNAAHLMKLPQGFIQCKKSDPKFDECLTNAFQKSIPHLAKGIPSLTMYKLDPFRISELQIDQGEGPVSIKLNFKELDIHNLRNLHVKKVHYDPVNFNADLEFQISIPITLDGDYDITGKVLVLPIVGKGKSKIDIFMSNITAKVQFKPIVKNGNTYLDMTKFDWKFVVKNMNIKLTNLFNGDKALGDNMNLFLNENWRDVLNELLPSIEKVFGIAFKDAGQQFFKNIPENQIFYA</sequence>
<proteinExistence type="inferred from homology"/>
<evidence type="ECO:0000256" key="1">
    <source>
        <dbReference type="ARBA" id="ARBA00022729"/>
    </source>
</evidence>
<dbReference type="Proteomes" id="UP000325440">
    <property type="component" value="Unassembled WGS sequence"/>
</dbReference>
<keyword evidence="5" id="KW-1185">Reference proteome</keyword>
<dbReference type="InterPro" id="IPR010562">
    <property type="entry name" value="Haemolymph_juvenile_hormone-bd"/>
</dbReference>